<evidence type="ECO:0000313" key="4">
    <source>
        <dbReference type="Proteomes" id="UP001201980"/>
    </source>
</evidence>
<evidence type="ECO:0000256" key="2">
    <source>
        <dbReference type="SAM" id="SignalP"/>
    </source>
</evidence>
<keyword evidence="4" id="KW-1185">Reference proteome</keyword>
<evidence type="ECO:0000256" key="1">
    <source>
        <dbReference type="SAM" id="MobiDB-lite"/>
    </source>
</evidence>
<accession>A0AAD5WSV4</accession>
<feature type="compositionally biased region" description="Low complexity" evidence="1">
    <location>
        <begin position="98"/>
        <end position="114"/>
    </location>
</feature>
<feature type="signal peptide" evidence="2">
    <location>
        <begin position="1"/>
        <end position="18"/>
    </location>
</feature>
<gene>
    <name evidence="3" type="ORF">MKZ38_002712</name>
</gene>
<sequence>MKSTNFIAFVGLLGACTAQSLAPSPTESVGCVPHEDHWHCEAARPSSTTLATEASEAPPLSSSSPTTASSSDEDHDDHDHDDDDGDEANNATGTITVADSDSASASATLAPSPTESTGCSPHGDHWHCEGPATITDGEASDGAASAPATTTTEDSEATSAPAASTSTPVTVNGAPSLGTGLALALGPVAGAILAVML</sequence>
<protein>
    <submittedName>
        <fullName evidence="3">Uncharacterized protein</fullName>
    </submittedName>
</protein>
<feature type="compositionally biased region" description="Low complexity" evidence="1">
    <location>
        <begin position="135"/>
        <end position="171"/>
    </location>
</feature>
<dbReference type="EMBL" id="JAKWBI020000183">
    <property type="protein sequence ID" value="KAJ2899993.1"/>
    <property type="molecule type" value="Genomic_DNA"/>
</dbReference>
<organism evidence="3 4">
    <name type="scientific">Zalerion maritima</name>
    <dbReference type="NCBI Taxonomy" id="339359"/>
    <lineage>
        <taxon>Eukaryota</taxon>
        <taxon>Fungi</taxon>
        <taxon>Dikarya</taxon>
        <taxon>Ascomycota</taxon>
        <taxon>Pezizomycotina</taxon>
        <taxon>Sordariomycetes</taxon>
        <taxon>Lulworthiomycetidae</taxon>
        <taxon>Lulworthiales</taxon>
        <taxon>Lulworthiaceae</taxon>
        <taxon>Zalerion</taxon>
    </lineage>
</organism>
<dbReference type="PROSITE" id="PS51257">
    <property type="entry name" value="PROKAR_LIPOPROTEIN"/>
    <property type="match status" value="1"/>
</dbReference>
<feature type="compositionally biased region" description="Low complexity" evidence="1">
    <location>
        <begin position="52"/>
        <end position="70"/>
    </location>
</feature>
<comment type="caution">
    <text evidence="3">The sequence shown here is derived from an EMBL/GenBank/DDBJ whole genome shotgun (WGS) entry which is preliminary data.</text>
</comment>
<dbReference type="Proteomes" id="UP001201980">
    <property type="component" value="Unassembled WGS sequence"/>
</dbReference>
<evidence type="ECO:0000313" key="3">
    <source>
        <dbReference type="EMBL" id="KAJ2899993.1"/>
    </source>
</evidence>
<reference evidence="3" key="1">
    <citation type="submission" date="2022-07" db="EMBL/GenBank/DDBJ databases">
        <title>Draft genome sequence of Zalerion maritima ATCC 34329, a (micro)plastics degrading marine fungus.</title>
        <authorList>
            <person name="Paco A."/>
            <person name="Goncalves M.F.M."/>
            <person name="Rocha-Santos T.A.P."/>
            <person name="Alves A."/>
        </authorList>
    </citation>
    <scope>NUCLEOTIDE SEQUENCE</scope>
    <source>
        <strain evidence="3">ATCC 34329</strain>
    </source>
</reference>
<dbReference type="AlphaFoldDB" id="A0AAD5WSV4"/>
<feature type="compositionally biased region" description="Acidic residues" evidence="1">
    <location>
        <begin position="71"/>
        <end position="87"/>
    </location>
</feature>
<name>A0AAD5WSV4_9PEZI</name>
<keyword evidence="2" id="KW-0732">Signal</keyword>
<proteinExistence type="predicted"/>
<feature type="region of interest" description="Disordered" evidence="1">
    <location>
        <begin position="42"/>
        <end position="171"/>
    </location>
</feature>
<feature type="chain" id="PRO_5041956095" evidence="2">
    <location>
        <begin position="19"/>
        <end position="197"/>
    </location>
</feature>